<gene>
    <name evidence="7 11" type="primary">flgK</name>
    <name evidence="11" type="ORF">EVB03_05725</name>
</gene>
<dbReference type="PROSITE" id="PS00588">
    <property type="entry name" value="FLAGELLA_BB_ROD"/>
    <property type="match status" value="1"/>
</dbReference>
<feature type="domain" description="Flagellar hook-associated protein FlgK helical" evidence="10">
    <location>
        <begin position="93"/>
        <end position="324"/>
    </location>
</feature>
<keyword evidence="11" id="KW-0282">Flagellum</keyword>
<evidence type="ECO:0000256" key="1">
    <source>
        <dbReference type="ARBA" id="ARBA00004365"/>
    </source>
</evidence>
<dbReference type="InterPro" id="IPR002371">
    <property type="entry name" value="FlgK"/>
</dbReference>
<keyword evidence="11" id="KW-0969">Cilium</keyword>
<reference evidence="11 12" key="1">
    <citation type="submission" date="2019-02" db="EMBL/GenBank/DDBJ databases">
        <title>Prokaryotic population dynamics and viral predation in marine succession experiment using metagenomics: the confinement effect.</title>
        <authorList>
            <person name="Haro-Moreno J.M."/>
            <person name="Rodriguez-Valera F."/>
            <person name="Lopez-Perez M."/>
        </authorList>
    </citation>
    <scope>NUCLEOTIDE SEQUENCE [LARGE SCALE GENOMIC DNA]</scope>
    <source>
        <strain evidence="11">MED-G170</strain>
    </source>
</reference>
<comment type="similarity">
    <text evidence="3 7">Belongs to the flagella basal body rod proteins family.</text>
</comment>
<name>A0A520MFU2_9GAMM</name>
<evidence type="ECO:0000256" key="5">
    <source>
        <dbReference type="ARBA" id="ARBA00022525"/>
    </source>
</evidence>
<dbReference type="GO" id="GO:0009424">
    <property type="term" value="C:bacterial-type flagellum hook"/>
    <property type="evidence" value="ECO:0007669"/>
    <property type="project" value="UniProtKB-UniRule"/>
</dbReference>
<dbReference type="EMBL" id="SHBP01000006">
    <property type="protein sequence ID" value="RZO20096.1"/>
    <property type="molecule type" value="Genomic_DNA"/>
</dbReference>
<dbReference type="Pfam" id="PF06429">
    <property type="entry name" value="Flg_bbr_C"/>
    <property type="match status" value="1"/>
</dbReference>
<evidence type="ECO:0000256" key="4">
    <source>
        <dbReference type="ARBA" id="ARBA00016244"/>
    </source>
</evidence>
<dbReference type="InterPro" id="IPR010930">
    <property type="entry name" value="Flg_bb/hook_C_dom"/>
</dbReference>
<feature type="domain" description="Flagellar basal-body/hook protein C-terminal" evidence="9">
    <location>
        <begin position="497"/>
        <end position="534"/>
    </location>
</feature>
<evidence type="ECO:0000256" key="7">
    <source>
        <dbReference type="RuleBase" id="RU362065"/>
    </source>
</evidence>
<dbReference type="GO" id="GO:0005198">
    <property type="term" value="F:structural molecule activity"/>
    <property type="evidence" value="ECO:0007669"/>
    <property type="project" value="UniProtKB-UniRule"/>
</dbReference>
<evidence type="ECO:0000259" key="10">
    <source>
        <dbReference type="Pfam" id="PF22638"/>
    </source>
</evidence>
<keyword evidence="5 7" id="KW-0964">Secreted</keyword>
<dbReference type="InterPro" id="IPR053927">
    <property type="entry name" value="FlgK_helical"/>
</dbReference>
<comment type="caution">
    <text evidence="11">The sequence shown here is derived from an EMBL/GenBank/DDBJ whole genome shotgun (WGS) entry which is preliminary data.</text>
</comment>
<evidence type="ECO:0000259" key="8">
    <source>
        <dbReference type="Pfam" id="PF00460"/>
    </source>
</evidence>
<dbReference type="PANTHER" id="PTHR30033">
    <property type="entry name" value="FLAGELLAR HOOK-ASSOCIATED PROTEIN 1"/>
    <property type="match status" value="1"/>
</dbReference>
<dbReference type="Pfam" id="PF00460">
    <property type="entry name" value="Flg_bb_rod"/>
    <property type="match status" value="1"/>
</dbReference>
<dbReference type="InterPro" id="IPR019776">
    <property type="entry name" value="Flagellar_basal_body_rod_CS"/>
</dbReference>
<keyword evidence="11" id="KW-0966">Cell projection</keyword>
<sequence>MADLLTIGASASQLYKSALTTVSNNIANLNTEGYSRQRVDTSENTPNQLGTSFVGTGASLNGVFRSFSNFTENNLRQSYSELGTQSQLIAYADQIIDIMGSESAGLSEVLDKFFTAAGKLSTDPASGELRKIFLSEAGSVAVRFRELAGQLDDIEEQTQSEIKLKVQNLNNLTEQLLSINRQLDKNTHLDNQPPMLLDSRDQVLLELADIAKIHVTERASGAVDVRLDSGTGSIVIDGNAANKFSSVFNEAQPGKVEIIGSYGSGGASRSVTGGELGGLLNLRSQVLAPVIDSFDDLAKTFVTEVNAIQTTGSDLNGQRGTELFAIQGSLGAAAGITLLQTDTSKIAAAGLLSVTPNATNQGTMIFEVESIAAGTPTPATFNISYNTVNGYAINGIPYTPSADGNINYEGITLSLSGIAADGDSFSVVTNTDGMGDNRNILLLARLQTKDVMSGGGSINDGYADIVTTVGSQATLAKMSQEALQVIYDQSLEAKDRISGVSLDEEAADLIKFQQAFQASAKIIQVSQTLFDSILAVR</sequence>
<keyword evidence="6 7" id="KW-0975">Bacterial flagellum</keyword>
<evidence type="ECO:0000256" key="3">
    <source>
        <dbReference type="ARBA" id="ARBA00009677"/>
    </source>
</evidence>
<evidence type="ECO:0000256" key="6">
    <source>
        <dbReference type="ARBA" id="ARBA00023143"/>
    </source>
</evidence>
<dbReference type="Proteomes" id="UP000315889">
    <property type="component" value="Unassembled WGS sequence"/>
</dbReference>
<dbReference type="PANTHER" id="PTHR30033:SF2">
    <property type="entry name" value="FLAGELLAR HOOK PROTEIN"/>
    <property type="match status" value="1"/>
</dbReference>
<protein>
    <recommendedName>
        <fullName evidence="4 7">Flagellar hook-associated protein 1</fullName>
        <shortName evidence="7">HAP1</shortName>
    </recommendedName>
</protein>
<evidence type="ECO:0000256" key="2">
    <source>
        <dbReference type="ARBA" id="ARBA00004613"/>
    </source>
</evidence>
<evidence type="ECO:0000313" key="12">
    <source>
        <dbReference type="Proteomes" id="UP000315889"/>
    </source>
</evidence>
<dbReference type="AlphaFoldDB" id="A0A520MFU2"/>
<evidence type="ECO:0000259" key="9">
    <source>
        <dbReference type="Pfam" id="PF06429"/>
    </source>
</evidence>
<feature type="domain" description="Flagellar basal body rod protein N-terminal" evidence="8">
    <location>
        <begin position="7"/>
        <end position="34"/>
    </location>
</feature>
<dbReference type="GO" id="GO:0005576">
    <property type="term" value="C:extracellular region"/>
    <property type="evidence" value="ECO:0007669"/>
    <property type="project" value="UniProtKB-SubCell"/>
</dbReference>
<dbReference type="NCBIfam" id="TIGR02492">
    <property type="entry name" value="flgK_ends"/>
    <property type="match status" value="1"/>
</dbReference>
<accession>A0A520MFU2</accession>
<dbReference type="GO" id="GO:0044780">
    <property type="term" value="P:bacterial-type flagellum assembly"/>
    <property type="evidence" value="ECO:0007669"/>
    <property type="project" value="InterPro"/>
</dbReference>
<dbReference type="PRINTS" id="PR01005">
    <property type="entry name" value="FLGHOOKAP1"/>
</dbReference>
<dbReference type="Pfam" id="PF22638">
    <property type="entry name" value="FlgK_D1"/>
    <property type="match status" value="1"/>
</dbReference>
<evidence type="ECO:0000313" key="11">
    <source>
        <dbReference type="EMBL" id="RZO20096.1"/>
    </source>
</evidence>
<comment type="subcellular location">
    <subcellularLocation>
        <location evidence="1 7">Bacterial flagellum</location>
    </subcellularLocation>
    <subcellularLocation>
        <location evidence="2 7">Secreted</location>
    </subcellularLocation>
</comment>
<proteinExistence type="inferred from homology"/>
<dbReference type="SUPFAM" id="SSF64518">
    <property type="entry name" value="Phase 1 flagellin"/>
    <property type="match status" value="1"/>
</dbReference>
<dbReference type="InterPro" id="IPR001444">
    <property type="entry name" value="Flag_bb_rod_N"/>
</dbReference>
<organism evidence="11 12">
    <name type="scientific">SAR92 clade bacterium</name>
    <dbReference type="NCBI Taxonomy" id="2315479"/>
    <lineage>
        <taxon>Bacteria</taxon>
        <taxon>Pseudomonadati</taxon>
        <taxon>Pseudomonadota</taxon>
        <taxon>Gammaproteobacteria</taxon>
        <taxon>Cellvibrionales</taxon>
        <taxon>Porticoccaceae</taxon>
        <taxon>SAR92 clade</taxon>
    </lineage>
</organism>